<protein>
    <submittedName>
        <fullName evidence="2">GNAT family N-acetyltransferase</fullName>
    </submittedName>
</protein>
<comment type="caution">
    <text evidence="2">The sequence shown here is derived from an EMBL/GenBank/DDBJ whole genome shotgun (WGS) entry which is preliminary data.</text>
</comment>
<keyword evidence="3" id="KW-1185">Reference proteome</keyword>
<dbReference type="CDD" id="cd04301">
    <property type="entry name" value="NAT_SF"/>
    <property type="match status" value="1"/>
</dbReference>
<evidence type="ECO:0000313" key="2">
    <source>
        <dbReference type="EMBL" id="MFC6040981.1"/>
    </source>
</evidence>
<dbReference type="EMBL" id="JBHSRI010000025">
    <property type="protein sequence ID" value="MFC6040981.1"/>
    <property type="molecule type" value="Genomic_DNA"/>
</dbReference>
<name>A0ABW1LAK8_9BACL</name>
<dbReference type="PANTHER" id="PTHR39173">
    <property type="entry name" value="ACETYLTRANSFERASE"/>
    <property type="match status" value="1"/>
</dbReference>
<dbReference type="Proteomes" id="UP001596170">
    <property type="component" value="Unassembled WGS sequence"/>
</dbReference>
<proteinExistence type="predicted"/>
<dbReference type="PANTHER" id="PTHR39173:SF1">
    <property type="entry name" value="ACETYLTRANSFERASE"/>
    <property type="match status" value="1"/>
</dbReference>
<evidence type="ECO:0000313" key="3">
    <source>
        <dbReference type="Proteomes" id="UP001596170"/>
    </source>
</evidence>
<dbReference type="PROSITE" id="PS51186">
    <property type="entry name" value="GNAT"/>
    <property type="match status" value="1"/>
</dbReference>
<feature type="domain" description="N-acetyltransferase" evidence="1">
    <location>
        <begin position="29"/>
        <end position="171"/>
    </location>
</feature>
<dbReference type="InterPro" id="IPR016181">
    <property type="entry name" value="Acyl_CoA_acyltransferase"/>
</dbReference>
<dbReference type="SUPFAM" id="SSF55729">
    <property type="entry name" value="Acyl-CoA N-acyltransferases (Nat)"/>
    <property type="match status" value="1"/>
</dbReference>
<dbReference type="Gene3D" id="3.40.630.30">
    <property type="match status" value="1"/>
</dbReference>
<reference evidence="3" key="1">
    <citation type="journal article" date="2019" name="Int. J. Syst. Evol. Microbiol.">
        <title>The Global Catalogue of Microorganisms (GCM) 10K type strain sequencing project: providing services to taxonomists for standard genome sequencing and annotation.</title>
        <authorList>
            <consortium name="The Broad Institute Genomics Platform"/>
            <consortium name="The Broad Institute Genome Sequencing Center for Infectious Disease"/>
            <person name="Wu L."/>
            <person name="Ma J."/>
        </authorList>
    </citation>
    <scope>NUCLEOTIDE SEQUENCE [LARGE SCALE GENOMIC DNA]</scope>
    <source>
        <strain evidence="3">CCUG 54527</strain>
    </source>
</reference>
<dbReference type="InterPro" id="IPR000182">
    <property type="entry name" value="GNAT_dom"/>
</dbReference>
<evidence type="ECO:0000259" key="1">
    <source>
        <dbReference type="PROSITE" id="PS51186"/>
    </source>
</evidence>
<sequence>MMVQLIKPTVNLQPAYLSFYEEWKASEEMMVPWVIEKDPSDFPNMVQSLLDAEKGIGLRENFVPDSTYWLVDEEYRILGVVNIRHTLSDYLFKAGGHIGYGVRPSERQKGYATKMLELALEETKKLGINPVLVCCDAVNLASDKTIRNNGGVEDIDFVEDNGNVIKRYWIG</sequence>
<accession>A0ABW1LAK8</accession>
<dbReference type="Pfam" id="PF13302">
    <property type="entry name" value="Acetyltransf_3"/>
    <property type="match status" value="1"/>
</dbReference>
<gene>
    <name evidence="2" type="ORF">ACFPYN_16260</name>
</gene>
<dbReference type="RefSeq" id="WP_377735875.1">
    <property type="nucleotide sequence ID" value="NZ_JBHSRI010000025.1"/>
</dbReference>
<organism evidence="2 3">
    <name type="scientific">Paenisporosarcina macmurdoensis</name>
    <dbReference type="NCBI Taxonomy" id="212659"/>
    <lineage>
        <taxon>Bacteria</taxon>
        <taxon>Bacillati</taxon>
        <taxon>Bacillota</taxon>
        <taxon>Bacilli</taxon>
        <taxon>Bacillales</taxon>
        <taxon>Caryophanaceae</taxon>
        <taxon>Paenisporosarcina</taxon>
    </lineage>
</organism>